<dbReference type="InterPro" id="IPR007814">
    <property type="entry name" value="PaaA_PaaC"/>
</dbReference>
<dbReference type="Pfam" id="PF05138">
    <property type="entry name" value="PaaA_PaaC"/>
    <property type="match status" value="1"/>
</dbReference>
<dbReference type="GO" id="GO:0010124">
    <property type="term" value="P:phenylacetate catabolic process"/>
    <property type="evidence" value="ECO:0007669"/>
    <property type="project" value="InterPro"/>
</dbReference>
<gene>
    <name evidence="1" type="ORF">SAMN04489718_3492</name>
</gene>
<proteinExistence type="predicted"/>
<dbReference type="InterPro" id="IPR011882">
    <property type="entry name" value="PaaC"/>
</dbReference>
<dbReference type="PANTHER" id="PTHR30458:SF0">
    <property type="entry name" value="1,2-PHENYLACETYL-COA EPOXIDASE, SUBUNIT C"/>
    <property type="match status" value="1"/>
</dbReference>
<dbReference type="PIRSF" id="PIRSF037834">
    <property type="entry name" value="PA_CoA_Oase3"/>
    <property type="match status" value="1"/>
</dbReference>
<dbReference type="Gene3D" id="1.20.1260.10">
    <property type="match status" value="1"/>
</dbReference>
<dbReference type="STRING" id="995062.SAMN04489718_3492"/>
<dbReference type="InterPro" id="IPR052703">
    <property type="entry name" value="Aromatic_CoA_ox/epox"/>
</dbReference>
<protein>
    <submittedName>
        <fullName evidence="1">Ring-1,2-phenylacetyl-CoA epoxidase subunit PaaC</fullName>
    </submittedName>
</protein>
<dbReference type="InterPro" id="IPR009078">
    <property type="entry name" value="Ferritin-like_SF"/>
</dbReference>
<dbReference type="AlphaFoldDB" id="A0A1H1G8Z7"/>
<accession>A0A1H1G8Z7</accession>
<dbReference type="RefSeq" id="WP_092525640.1">
    <property type="nucleotide sequence ID" value="NZ_FNKO01000002.1"/>
</dbReference>
<dbReference type="Proteomes" id="UP000199301">
    <property type="component" value="Unassembled WGS sequence"/>
</dbReference>
<dbReference type="SUPFAM" id="SSF47240">
    <property type="entry name" value="Ferritin-like"/>
    <property type="match status" value="1"/>
</dbReference>
<name>A0A1H1G8Z7_9ACTN</name>
<evidence type="ECO:0000313" key="1">
    <source>
        <dbReference type="EMBL" id="SDR09549.1"/>
    </source>
</evidence>
<dbReference type="GO" id="GO:0005829">
    <property type="term" value="C:cytosol"/>
    <property type="evidence" value="ECO:0007669"/>
    <property type="project" value="TreeGrafter"/>
</dbReference>
<organism evidence="1 2">
    <name type="scientific">Actinopolyspora saharensis</name>
    <dbReference type="NCBI Taxonomy" id="995062"/>
    <lineage>
        <taxon>Bacteria</taxon>
        <taxon>Bacillati</taxon>
        <taxon>Actinomycetota</taxon>
        <taxon>Actinomycetes</taxon>
        <taxon>Actinopolysporales</taxon>
        <taxon>Actinopolysporaceae</taxon>
        <taxon>Actinopolyspora</taxon>
    </lineage>
</organism>
<dbReference type="InterPro" id="IPR012347">
    <property type="entry name" value="Ferritin-like"/>
</dbReference>
<sequence>MSFDNAYEAIAEAHPEGDARWAFGTGFEDPLSGVDTTVPGGVDRADLASYCLMLGDDALILAQRLTEWVTRAHELEDEVALANTALDLLGQARALLARAGTVDGSGRDEDALAHFRSEDEFRNVRLVELPRGDFGRTVAELLVFSTWRLALLNRLTGSADPVLAAVAAKAVKEVTYHRDYAARWAVRLGDGTEYSAERLHAGLADVLPFAEELFTPHSVEHRLERAGVAVDPAALRREFDEVLDQVCARATATRPEVTPVGTLAGRAGRDGVHTEHFGYLLAEMQSLARSDPEATW</sequence>
<dbReference type="OrthoDB" id="9789947at2"/>
<keyword evidence="2" id="KW-1185">Reference proteome</keyword>
<reference evidence="2" key="1">
    <citation type="submission" date="2016-10" db="EMBL/GenBank/DDBJ databases">
        <authorList>
            <person name="Varghese N."/>
            <person name="Submissions S."/>
        </authorList>
    </citation>
    <scope>NUCLEOTIDE SEQUENCE [LARGE SCALE GENOMIC DNA]</scope>
    <source>
        <strain evidence="2">DSM 45459</strain>
    </source>
</reference>
<dbReference type="EMBL" id="FNKO01000002">
    <property type="protein sequence ID" value="SDR09549.1"/>
    <property type="molecule type" value="Genomic_DNA"/>
</dbReference>
<evidence type="ECO:0000313" key="2">
    <source>
        <dbReference type="Proteomes" id="UP000199301"/>
    </source>
</evidence>
<dbReference type="PANTHER" id="PTHR30458">
    <property type="entry name" value="PHENYLACETIC ACID DEGRADATION PROTEIN PAA"/>
    <property type="match status" value="1"/>
</dbReference>
<dbReference type="NCBIfam" id="TIGR02158">
    <property type="entry name" value="PA_CoA_Oxy3"/>
    <property type="match status" value="1"/>
</dbReference>